<dbReference type="GO" id="GO:0032297">
    <property type="term" value="P:negative regulation of DNA-templated DNA replication initiation"/>
    <property type="evidence" value="ECO:0007669"/>
    <property type="project" value="TreeGrafter"/>
</dbReference>
<comment type="caution">
    <text evidence="2">The sequence shown here is derived from an EMBL/GenBank/DDBJ whole genome shotgun (WGS) entry which is preliminary data.</text>
</comment>
<dbReference type="PANTHER" id="PTHR30050:SF5">
    <property type="entry name" value="DNAA REGULATORY INACTIVATOR HDA"/>
    <property type="match status" value="1"/>
</dbReference>
<sequence>MGLNGLNLLKVNMTNPRQLTFPFSIDKKSSIKKFFIPKGSEALINELSNKNGDDIFLKGYKGSGKTYLLQAACNDLNNLKFATSYIPLNEAIKLDTTLLDGLESLDLVCIDDIDKISSNKDWEVACFNLINRCNESGCRLIFSCKEGIDKFFPDLLSRLKKMSSFSIQPIQDSQLLDALKFISFNLKIPIEEREINYILNSYKRDLPSAIDLIKRIDEYSMGSKRRITIPLIKELLSN</sequence>
<keyword evidence="2" id="KW-0396">Initiation factor</keyword>
<evidence type="ECO:0000313" key="2">
    <source>
        <dbReference type="EMBL" id="RZO17485.1"/>
    </source>
</evidence>
<dbReference type="InterPro" id="IPR027417">
    <property type="entry name" value="P-loop_NTPase"/>
</dbReference>
<dbReference type="GO" id="GO:0003743">
    <property type="term" value="F:translation initiation factor activity"/>
    <property type="evidence" value="ECO:0007669"/>
    <property type="project" value="UniProtKB-KW"/>
</dbReference>
<dbReference type="PANTHER" id="PTHR30050">
    <property type="entry name" value="CHROMOSOMAL REPLICATION INITIATOR PROTEIN DNAA"/>
    <property type="match status" value="1"/>
</dbReference>
<dbReference type="AlphaFoldDB" id="A0A520M8C6"/>
<name>A0A520M8C6_9GAMM</name>
<protein>
    <submittedName>
        <fullName evidence="2">DNA replication initiation factor</fullName>
    </submittedName>
</protein>
<dbReference type="Gene3D" id="1.10.8.60">
    <property type="match status" value="1"/>
</dbReference>
<dbReference type="Gene3D" id="3.40.50.300">
    <property type="entry name" value="P-loop containing nucleotide triphosphate hydrolases"/>
    <property type="match status" value="1"/>
</dbReference>
<dbReference type="Proteomes" id="UP000318359">
    <property type="component" value="Unassembled WGS sequence"/>
</dbReference>
<accession>A0A520M8C6</accession>
<evidence type="ECO:0000313" key="3">
    <source>
        <dbReference type="Proteomes" id="UP000318359"/>
    </source>
</evidence>
<reference evidence="2 3" key="1">
    <citation type="submission" date="2019-02" db="EMBL/GenBank/DDBJ databases">
        <title>Prokaryotic population dynamics and viral predation in marine succession experiment using metagenomics: the confinement effect.</title>
        <authorList>
            <person name="Haro-Moreno J.M."/>
            <person name="Rodriguez-Valera F."/>
            <person name="Lopez-Perez M."/>
        </authorList>
    </citation>
    <scope>NUCLEOTIDE SEQUENCE [LARGE SCALE GENOMIC DNA]</scope>
    <source>
        <strain evidence="2">MED-G167</strain>
    </source>
</reference>
<keyword evidence="2" id="KW-0648">Protein biosynthesis</keyword>
<dbReference type="EMBL" id="SHBM01000030">
    <property type="protein sequence ID" value="RZO17485.1"/>
    <property type="molecule type" value="Genomic_DNA"/>
</dbReference>
<evidence type="ECO:0000259" key="1">
    <source>
        <dbReference type="Pfam" id="PF22688"/>
    </source>
</evidence>
<feature type="domain" description="Hda lid" evidence="1">
    <location>
        <begin position="173"/>
        <end position="236"/>
    </location>
</feature>
<organism evidence="2 3">
    <name type="scientific">SAR86 cluster bacterium</name>
    <dbReference type="NCBI Taxonomy" id="2030880"/>
    <lineage>
        <taxon>Bacteria</taxon>
        <taxon>Pseudomonadati</taxon>
        <taxon>Pseudomonadota</taxon>
        <taxon>Gammaproteobacteria</taxon>
        <taxon>SAR86 cluster</taxon>
    </lineage>
</organism>
<gene>
    <name evidence="2" type="ORF">EVB00_02295</name>
</gene>
<proteinExistence type="predicted"/>
<dbReference type="Pfam" id="PF22688">
    <property type="entry name" value="Hda_lid"/>
    <property type="match status" value="1"/>
</dbReference>
<dbReference type="InterPro" id="IPR055199">
    <property type="entry name" value="Hda_lid"/>
</dbReference>
<dbReference type="SUPFAM" id="SSF52540">
    <property type="entry name" value="P-loop containing nucleoside triphosphate hydrolases"/>
    <property type="match status" value="1"/>
</dbReference>
<dbReference type="GO" id="GO:0006270">
    <property type="term" value="P:DNA replication initiation"/>
    <property type="evidence" value="ECO:0007669"/>
    <property type="project" value="TreeGrafter"/>
</dbReference>